<dbReference type="Proteomes" id="UP000037020">
    <property type="component" value="Unassembled WGS sequence"/>
</dbReference>
<keyword evidence="1" id="KW-1133">Transmembrane helix</keyword>
<evidence type="ECO:0000256" key="1">
    <source>
        <dbReference type="SAM" id="Phobius"/>
    </source>
</evidence>
<keyword evidence="3" id="KW-1185">Reference proteome</keyword>
<feature type="transmembrane region" description="Helical" evidence="1">
    <location>
        <begin position="6"/>
        <end position="21"/>
    </location>
</feature>
<evidence type="ECO:0000313" key="3">
    <source>
        <dbReference type="Proteomes" id="UP000037020"/>
    </source>
</evidence>
<reference evidence="2 3" key="1">
    <citation type="submission" date="2015-07" db="EMBL/GenBank/DDBJ databases">
        <authorList>
            <person name="Ju K.-S."/>
            <person name="Doroghazi J.R."/>
            <person name="Metcalf W.W."/>
        </authorList>
    </citation>
    <scope>NUCLEOTIDE SEQUENCE [LARGE SCALE GENOMIC DNA]</scope>
    <source>
        <strain evidence="2 3">NRRL B-3589</strain>
    </source>
</reference>
<keyword evidence="1" id="KW-0472">Membrane</keyword>
<keyword evidence="1" id="KW-0812">Transmembrane</keyword>
<evidence type="ECO:0008006" key="4">
    <source>
        <dbReference type="Google" id="ProtNLM"/>
    </source>
</evidence>
<feature type="non-terminal residue" evidence="2">
    <location>
        <position position="82"/>
    </location>
</feature>
<sequence>MIFLEAFGSVLIGFAMALGAVRRLPDRFPSRPLTLGTGPVASLFGALLTHAVLGPGHAIATLIAGAALGVALLSLLLRPASR</sequence>
<dbReference type="EMBL" id="LGUT01001796">
    <property type="protein sequence ID" value="KOG88215.1"/>
    <property type="molecule type" value="Genomic_DNA"/>
</dbReference>
<feature type="transmembrane region" description="Helical" evidence="1">
    <location>
        <begin position="59"/>
        <end position="77"/>
    </location>
</feature>
<gene>
    <name evidence="2" type="ORF">ADK38_21030</name>
</gene>
<protein>
    <recommendedName>
        <fullName evidence="4">Integral membrane protein</fullName>
    </recommendedName>
</protein>
<accession>A0ABR5J478</accession>
<name>A0ABR5J478_9ACTN</name>
<comment type="caution">
    <text evidence="2">The sequence shown here is derived from an EMBL/GenBank/DDBJ whole genome shotgun (WGS) entry which is preliminary data.</text>
</comment>
<proteinExistence type="predicted"/>
<evidence type="ECO:0000313" key="2">
    <source>
        <dbReference type="EMBL" id="KOG88215.1"/>
    </source>
</evidence>
<organism evidence="2 3">
    <name type="scientific">Streptomyces varsoviensis</name>
    <dbReference type="NCBI Taxonomy" id="67373"/>
    <lineage>
        <taxon>Bacteria</taxon>
        <taxon>Bacillati</taxon>
        <taxon>Actinomycetota</taxon>
        <taxon>Actinomycetes</taxon>
        <taxon>Kitasatosporales</taxon>
        <taxon>Streptomycetaceae</taxon>
        <taxon>Streptomyces</taxon>
    </lineage>
</organism>